<keyword evidence="4" id="KW-0808">Transferase</keyword>
<comment type="caution">
    <text evidence="17">The sequence shown here is derived from an EMBL/GenBank/DDBJ whole genome shotgun (WGS) entry which is preliminary data.</text>
</comment>
<dbReference type="GO" id="GO:0005741">
    <property type="term" value="C:mitochondrial outer membrane"/>
    <property type="evidence" value="ECO:0007669"/>
    <property type="project" value="UniProtKB-SubCell"/>
</dbReference>
<evidence type="ECO:0000313" key="17">
    <source>
        <dbReference type="EMBL" id="KAK3084876.1"/>
    </source>
</evidence>
<dbReference type="Pfam" id="PF12483">
    <property type="entry name" value="GIDE"/>
    <property type="match status" value="1"/>
</dbReference>
<dbReference type="PANTHER" id="PTHR12183:SF32">
    <property type="entry name" value="MITOCHONDRIAL E3 UBIQUITIN PROTEIN LIGASE 1"/>
    <property type="match status" value="1"/>
</dbReference>
<keyword evidence="9" id="KW-1000">Mitochondrion outer membrane</keyword>
<dbReference type="Gene3D" id="3.30.40.10">
    <property type="entry name" value="Zinc/RING finger domain, C3HC4 (zinc finger)"/>
    <property type="match status" value="1"/>
</dbReference>
<feature type="transmembrane region" description="Helical" evidence="15">
    <location>
        <begin position="242"/>
        <end position="261"/>
    </location>
</feature>
<dbReference type="AlphaFoldDB" id="A0AA89BJP0"/>
<protein>
    <recommendedName>
        <fullName evidence="3">RING-type E3 ubiquitin transferase</fullName>
        <ecNumber evidence="3">2.3.2.27</ecNumber>
    </recommendedName>
</protein>
<name>A0AA89BJP0_PINIB</name>
<dbReference type="SUPFAM" id="SSF57850">
    <property type="entry name" value="RING/U-box"/>
    <property type="match status" value="1"/>
</dbReference>
<evidence type="ECO:0000256" key="3">
    <source>
        <dbReference type="ARBA" id="ARBA00012483"/>
    </source>
</evidence>
<dbReference type="Pfam" id="PF13920">
    <property type="entry name" value="zf-C3HC4_3"/>
    <property type="match status" value="1"/>
</dbReference>
<evidence type="ECO:0000256" key="4">
    <source>
        <dbReference type="ARBA" id="ARBA00022679"/>
    </source>
</evidence>
<keyword evidence="6" id="KW-0479">Metal-binding</keyword>
<keyword evidence="5 15" id="KW-0812">Transmembrane</keyword>
<sequence>MRILDAVDIGSLVGIGIDALVAYALYRYHKSSARSVDEVKRVECHLIGPELVRELEKQPDRSLPYVCIDGFVSTVGNDVRSHYGDQRGVLQNISLIEHKSKRSNGVWTDAKNIIRDVWESVPFYLRSMVHEEPRILIIDPRSAKYLEEDLTTTYDKFEPSKTGIVQRGIDRIAGEVLKGYHETERMLLKGTHLVGIGRLVIDGNVIKLRPPEDGQTYILTKKSREEIISSLSHTTNTLKICLYVFGGLGCVLTLFLVVRLVKKLIRYIKDRRMQEQLYRAREQADADRIVRSRSSNEQSVVDLSDDATTCVICLTNRREVVLLDCGHVCLCADCVIALPQPKKCPICRSSVSRFIPAYIA</sequence>
<evidence type="ECO:0000313" key="18">
    <source>
        <dbReference type="Proteomes" id="UP001186944"/>
    </source>
</evidence>
<evidence type="ECO:0000256" key="2">
    <source>
        <dbReference type="ARBA" id="ARBA00004374"/>
    </source>
</evidence>
<dbReference type="EC" id="2.3.2.27" evidence="3"/>
<dbReference type="GO" id="GO:0008270">
    <property type="term" value="F:zinc ion binding"/>
    <property type="evidence" value="ECO:0007669"/>
    <property type="project" value="UniProtKB-KW"/>
</dbReference>
<evidence type="ECO:0000259" key="16">
    <source>
        <dbReference type="PROSITE" id="PS50089"/>
    </source>
</evidence>
<dbReference type="InterPro" id="IPR022170">
    <property type="entry name" value="MUL1-like"/>
</dbReference>
<organism evidence="17 18">
    <name type="scientific">Pinctada imbricata</name>
    <name type="common">Atlantic pearl-oyster</name>
    <name type="synonym">Pinctada martensii</name>
    <dbReference type="NCBI Taxonomy" id="66713"/>
    <lineage>
        <taxon>Eukaryota</taxon>
        <taxon>Metazoa</taxon>
        <taxon>Spiralia</taxon>
        <taxon>Lophotrochozoa</taxon>
        <taxon>Mollusca</taxon>
        <taxon>Bivalvia</taxon>
        <taxon>Autobranchia</taxon>
        <taxon>Pteriomorphia</taxon>
        <taxon>Pterioida</taxon>
        <taxon>Pterioidea</taxon>
        <taxon>Pteriidae</taxon>
        <taxon>Pinctada</taxon>
    </lineage>
</organism>
<evidence type="ECO:0000256" key="7">
    <source>
        <dbReference type="ARBA" id="ARBA00022771"/>
    </source>
</evidence>
<dbReference type="SMART" id="SM00184">
    <property type="entry name" value="RING"/>
    <property type="match status" value="1"/>
</dbReference>
<evidence type="ECO:0000256" key="6">
    <source>
        <dbReference type="ARBA" id="ARBA00022723"/>
    </source>
</evidence>
<keyword evidence="7 14" id="KW-0863">Zinc-finger</keyword>
<evidence type="ECO:0000256" key="11">
    <source>
        <dbReference type="ARBA" id="ARBA00022989"/>
    </source>
</evidence>
<evidence type="ECO:0000256" key="13">
    <source>
        <dbReference type="ARBA" id="ARBA00023136"/>
    </source>
</evidence>
<evidence type="ECO:0000256" key="15">
    <source>
        <dbReference type="SAM" id="Phobius"/>
    </source>
</evidence>
<comment type="catalytic activity">
    <reaction evidence="1">
        <text>S-ubiquitinyl-[E2 ubiquitin-conjugating enzyme]-L-cysteine + [acceptor protein]-L-lysine = [E2 ubiquitin-conjugating enzyme]-L-cysteine + N(6)-ubiquitinyl-[acceptor protein]-L-lysine.</text>
        <dbReference type="EC" id="2.3.2.27"/>
    </reaction>
</comment>
<comment type="subcellular location">
    <subcellularLocation>
        <location evidence="2">Mitochondrion outer membrane</location>
        <topology evidence="2">Multi-pass membrane protein</topology>
    </subcellularLocation>
</comment>
<keyword evidence="10" id="KW-0862">Zinc</keyword>
<dbReference type="EMBL" id="VSWD01000013">
    <property type="protein sequence ID" value="KAK3084876.1"/>
    <property type="molecule type" value="Genomic_DNA"/>
</dbReference>
<evidence type="ECO:0000256" key="1">
    <source>
        <dbReference type="ARBA" id="ARBA00000900"/>
    </source>
</evidence>
<evidence type="ECO:0000256" key="12">
    <source>
        <dbReference type="ARBA" id="ARBA00023128"/>
    </source>
</evidence>
<keyword evidence="8" id="KW-0833">Ubl conjugation pathway</keyword>
<dbReference type="PANTHER" id="PTHR12183">
    <property type="entry name" value="MITOCHONDRIAL UBIQUITIN LIGASE ACTIVATOR OF NFKB 1"/>
    <property type="match status" value="1"/>
</dbReference>
<keyword evidence="13 15" id="KW-0472">Membrane</keyword>
<evidence type="ECO:0000256" key="5">
    <source>
        <dbReference type="ARBA" id="ARBA00022692"/>
    </source>
</evidence>
<evidence type="ECO:0000256" key="8">
    <source>
        <dbReference type="ARBA" id="ARBA00022786"/>
    </source>
</evidence>
<evidence type="ECO:0000256" key="9">
    <source>
        <dbReference type="ARBA" id="ARBA00022787"/>
    </source>
</evidence>
<dbReference type="InterPro" id="IPR001841">
    <property type="entry name" value="Znf_RING"/>
</dbReference>
<reference evidence="17" key="1">
    <citation type="submission" date="2019-08" db="EMBL/GenBank/DDBJ databases">
        <title>The improved chromosome-level genome for the pearl oyster Pinctada fucata martensii using PacBio sequencing and Hi-C.</title>
        <authorList>
            <person name="Zheng Z."/>
        </authorList>
    </citation>
    <scope>NUCLEOTIDE SEQUENCE</scope>
    <source>
        <strain evidence="17">ZZ-2019</strain>
        <tissue evidence="17">Adductor muscle</tissue>
    </source>
</reference>
<dbReference type="Proteomes" id="UP001186944">
    <property type="component" value="Unassembled WGS sequence"/>
</dbReference>
<proteinExistence type="predicted"/>
<evidence type="ECO:0000256" key="14">
    <source>
        <dbReference type="PROSITE-ProRule" id="PRU00175"/>
    </source>
</evidence>
<accession>A0AA89BJP0</accession>
<gene>
    <name evidence="17" type="ORF">FSP39_020633</name>
</gene>
<dbReference type="GO" id="GO:0016567">
    <property type="term" value="P:protein ubiquitination"/>
    <property type="evidence" value="ECO:0007669"/>
    <property type="project" value="InterPro"/>
</dbReference>
<dbReference type="InterPro" id="IPR013083">
    <property type="entry name" value="Znf_RING/FYVE/PHD"/>
</dbReference>
<feature type="domain" description="RING-type" evidence="16">
    <location>
        <begin position="310"/>
        <end position="348"/>
    </location>
</feature>
<keyword evidence="12" id="KW-0496">Mitochondrion</keyword>
<dbReference type="PROSITE" id="PS50089">
    <property type="entry name" value="ZF_RING_2"/>
    <property type="match status" value="1"/>
</dbReference>
<dbReference type="GO" id="GO:0061630">
    <property type="term" value="F:ubiquitin protein ligase activity"/>
    <property type="evidence" value="ECO:0007669"/>
    <property type="project" value="UniProtKB-EC"/>
</dbReference>
<keyword evidence="11 15" id="KW-1133">Transmembrane helix</keyword>
<evidence type="ECO:0000256" key="10">
    <source>
        <dbReference type="ARBA" id="ARBA00022833"/>
    </source>
</evidence>
<dbReference type="InterPro" id="IPR051652">
    <property type="entry name" value="MDM2_MDM4_MUL1"/>
</dbReference>
<keyword evidence="18" id="KW-1185">Reference proteome</keyword>